<dbReference type="InterPro" id="IPR028790">
    <property type="entry name" value="MKKS"/>
</dbReference>
<dbReference type="PANTHER" id="PTHR46787:SF1">
    <property type="entry name" value="MOLECULAR CHAPERONE MKKS"/>
    <property type="match status" value="1"/>
</dbReference>
<dbReference type="AlphaFoldDB" id="A0AAX4PJ91"/>
<proteinExistence type="predicted"/>
<dbReference type="InterPro" id="IPR027413">
    <property type="entry name" value="GROEL-like_equatorial_sf"/>
</dbReference>
<name>A0AAX4PJ91_9CHLO</name>
<dbReference type="InterPro" id="IPR027409">
    <property type="entry name" value="GroEL-like_apical_dom_sf"/>
</dbReference>
<dbReference type="GO" id="GO:0005634">
    <property type="term" value="C:nucleus"/>
    <property type="evidence" value="ECO:0007669"/>
    <property type="project" value="TreeGrafter"/>
</dbReference>
<dbReference type="SUPFAM" id="SSF48592">
    <property type="entry name" value="GroEL equatorial domain-like"/>
    <property type="match status" value="1"/>
</dbReference>
<dbReference type="Proteomes" id="UP001472866">
    <property type="component" value="Chromosome 13"/>
</dbReference>
<reference evidence="1 2" key="1">
    <citation type="submission" date="2024-03" db="EMBL/GenBank/DDBJ databases">
        <title>Complete genome sequence of the green alga Chloropicon roscoffensis RCC1871.</title>
        <authorList>
            <person name="Lemieux C."/>
            <person name="Pombert J.-F."/>
            <person name="Otis C."/>
            <person name="Turmel M."/>
        </authorList>
    </citation>
    <scope>NUCLEOTIDE SEQUENCE [LARGE SCALE GENOMIC DNA]</scope>
    <source>
        <strain evidence="1 2">RCC1871</strain>
    </source>
</reference>
<dbReference type="Pfam" id="PF00118">
    <property type="entry name" value="Cpn60_TCP1"/>
    <property type="match status" value="1"/>
</dbReference>
<dbReference type="EMBL" id="CP151513">
    <property type="protein sequence ID" value="WZN65764.1"/>
    <property type="molecule type" value="Genomic_DNA"/>
</dbReference>
<dbReference type="GO" id="GO:0005524">
    <property type="term" value="F:ATP binding"/>
    <property type="evidence" value="ECO:0007669"/>
    <property type="project" value="InterPro"/>
</dbReference>
<dbReference type="GO" id="GO:0060271">
    <property type="term" value="P:cilium assembly"/>
    <property type="evidence" value="ECO:0007669"/>
    <property type="project" value="InterPro"/>
</dbReference>
<dbReference type="Gene3D" id="3.50.7.10">
    <property type="entry name" value="GroEL"/>
    <property type="match status" value="1"/>
</dbReference>
<organism evidence="1 2">
    <name type="scientific">Chloropicon roscoffensis</name>
    <dbReference type="NCBI Taxonomy" id="1461544"/>
    <lineage>
        <taxon>Eukaryota</taxon>
        <taxon>Viridiplantae</taxon>
        <taxon>Chlorophyta</taxon>
        <taxon>Chloropicophyceae</taxon>
        <taxon>Chloropicales</taxon>
        <taxon>Chloropicaceae</taxon>
        <taxon>Chloropicon</taxon>
    </lineage>
</organism>
<dbReference type="PANTHER" id="PTHR46787">
    <property type="entry name" value="SYNDROMES PUTATIVE CHAPERONIN-RELATED"/>
    <property type="match status" value="1"/>
</dbReference>
<keyword evidence="2" id="KW-1185">Reference proteome</keyword>
<sequence length="527" mass="55994">MADSMADSFETEAKELQLVHRVALSSLGPGGSLQGVQANASTGVGVLSSASRRLFESLRLRTWHARALVRLAVQPQAEAFGDGGLVAAALASALVQAVRSGSESALDRFRMVRCLEGALDSLRRRMNRDLAVDLGEVGPVRPVRDLDWSDMGSLVALVRAVVAPKAKIGATDQEVDHICRTLVRAFVLAVPHSTLRRPEVSLVTVVGPPAMESYSTSSVVADIPVCREAERMLPLSGPSVVVFNTSLDVDLGRNDGCAGPSQEFGVTVEARSGLRGSGEAAMGFELRLLSRMVAVLASENVAAVACQKTIHPFVKQELALRGIVPIERVSLRHIDAVASCCGVDPVSVISEGALRSIRSHVGKLEGIHLRRLCRKTVVSFEPLADAKTQTVVLTAPNEIAMGELAHSCRSAVAVLTSALQSPYVTPGAGFFEMVLSSTVRSQLPSPTDRGRRLERSVLESLAGTMETIAGKLGGGDSGDREASLRRSWEFATRRGLLDLVMSKLAAVEYAVDAACNLSQVDCTLVCQ</sequence>
<dbReference type="GO" id="GO:0032502">
    <property type="term" value="P:developmental process"/>
    <property type="evidence" value="ECO:0007669"/>
    <property type="project" value="TreeGrafter"/>
</dbReference>
<dbReference type="InterPro" id="IPR027410">
    <property type="entry name" value="TCP-1-like_intermed_sf"/>
</dbReference>
<dbReference type="InterPro" id="IPR002423">
    <property type="entry name" value="Cpn60/GroEL/TCP-1"/>
</dbReference>
<dbReference type="GO" id="GO:0051131">
    <property type="term" value="P:chaperone-mediated protein complex assembly"/>
    <property type="evidence" value="ECO:0007669"/>
    <property type="project" value="TreeGrafter"/>
</dbReference>
<dbReference type="GO" id="GO:0005737">
    <property type="term" value="C:cytoplasm"/>
    <property type="evidence" value="ECO:0007669"/>
    <property type="project" value="TreeGrafter"/>
</dbReference>
<dbReference type="SUPFAM" id="SSF52029">
    <property type="entry name" value="GroEL apical domain-like"/>
    <property type="match status" value="1"/>
</dbReference>
<accession>A0AAX4PJ91</accession>
<dbReference type="Gene3D" id="1.10.560.10">
    <property type="entry name" value="GroEL-like equatorial domain"/>
    <property type="match status" value="1"/>
</dbReference>
<evidence type="ECO:0000313" key="2">
    <source>
        <dbReference type="Proteomes" id="UP001472866"/>
    </source>
</evidence>
<dbReference type="GO" id="GO:0051082">
    <property type="term" value="F:unfolded protein binding"/>
    <property type="evidence" value="ECO:0007669"/>
    <property type="project" value="InterPro"/>
</dbReference>
<dbReference type="GO" id="GO:0006457">
    <property type="term" value="P:protein folding"/>
    <property type="evidence" value="ECO:0007669"/>
    <property type="project" value="InterPro"/>
</dbReference>
<protein>
    <submittedName>
        <fullName evidence="1">TCP-1/cpn60 chaperonin</fullName>
    </submittedName>
</protein>
<evidence type="ECO:0000313" key="1">
    <source>
        <dbReference type="EMBL" id="WZN65764.1"/>
    </source>
</evidence>
<dbReference type="Gene3D" id="3.30.260.10">
    <property type="entry name" value="TCP-1-like chaperonin intermediate domain"/>
    <property type="match status" value="1"/>
</dbReference>
<gene>
    <name evidence="1" type="ORF">HKI87_13g73260</name>
</gene>